<dbReference type="Pfam" id="PF12705">
    <property type="entry name" value="PDDEXK_1"/>
    <property type="match status" value="1"/>
</dbReference>
<proteinExistence type="predicted"/>
<sequence>MSYSVPAVTIHSLAPDRGFLPAAAALALSFARAAPESADLSRASLLLPNIKLAGPLHEALFASAGGPLLLPRINTLNGMTEPWLAALDAMPDARRQLLLHSLLRGRDWLDEGMLWDVVAELTQLFDTLTEHAVSLPDDEGALLARLESAFDLHNVQALNFEAKLVNALWRAEAQGKPSRAAARLLAAAQWLAQLDGPLIVMLESNNAGPLQALIDAAATRVPVLLLRPDRALAEGALADLLSLAWPLQNDAPPLRERMSDADGIALTPSRERLNLLAAESLESLGEAVADQVLDWLCAGKRNIALVACDRLAARRARALLERDGVLVQDETGWKMVTTRVAAVVDAWLEVLVSDAWHRALIDLLRAPLLFDDIDSVKRAQGVDALDALIREKHIPNGLERLRALAAHLPASAALLDRLIEARAAINPTQSATIAEWLRRLRKSLELLGAMSHLERDQVGMQWLEWLETRQAELAGEEGRFRFNAWRTWFNRQMDSQLFRDERIKSSVIMTHLAATRLRSFEAVIVIGADAEHLAPPSAPGWLTHAGVRRELGLPGLDAERLQLREDLAALLLSCDASVIAWQSLRRDEELMPAAEVAVLQAALELAMGQSAVAHGMPRPIGVSADIAATSPAAPSAPAARIPQRLSASAMQTLVDCPYRYFARYVLRLAELDELAEGMEKQDFGTQLHRILHDFHTAFPVLLNQSDETLIAALDSITEQAFAEAVTRNFQDHAWRLRWHKQLADYIAWQRQREVEGWRWQAGEVTLSLEHELGAGRTLTLQGRIDRIDNGRDADGDTALGLLDYKSRGLASLRTQAKDPDDIQLAFYTLLAGQHVQEAAYVALDGDTLAAVAIDKPEARAGALHDVITESFNALLDGAAMRAQGTASACAYCEMRGVCRKEWVTVDVAEESGR</sequence>
<reference evidence="2 3" key="1">
    <citation type="submission" date="2024-01" db="EMBL/GenBank/DDBJ databases">
        <title>Uliginosibacterium soil sp. nov.</title>
        <authorList>
            <person name="Lv Y."/>
        </authorList>
    </citation>
    <scope>NUCLEOTIDE SEQUENCE [LARGE SCALE GENOMIC DNA]</scope>
    <source>
        <strain evidence="2 3">H3</strain>
    </source>
</reference>
<gene>
    <name evidence="2" type="ORF">VVD49_19700</name>
</gene>
<dbReference type="Proteomes" id="UP001331561">
    <property type="component" value="Unassembled WGS sequence"/>
</dbReference>
<dbReference type="InterPro" id="IPR011604">
    <property type="entry name" value="PDDEXK-like_dom_sf"/>
</dbReference>
<comment type="caution">
    <text evidence="2">The sequence shown here is derived from an EMBL/GenBank/DDBJ whole genome shotgun (WGS) entry which is preliminary data.</text>
</comment>
<evidence type="ECO:0000313" key="2">
    <source>
        <dbReference type="EMBL" id="MEC5387968.1"/>
    </source>
</evidence>
<feature type="domain" description="PD-(D/E)XK endonuclease-like" evidence="1">
    <location>
        <begin position="644"/>
        <end position="899"/>
    </location>
</feature>
<dbReference type="SUPFAM" id="SSF52980">
    <property type="entry name" value="Restriction endonuclease-like"/>
    <property type="match status" value="1"/>
</dbReference>
<dbReference type="SUPFAM" id="SSF52540">
    <property type="entry name" value="P-loop containing nucleoside triphosphate hydrolases"/>
    <property type="match status" value="1"/>
</dbReference>
<accession>A0ABU6K847</accession>
<keyword evidence="3" id="KW-1185">Reference proteome</keyword>
<dbReference type="EMBL" id="JAYXHS010000004">
    <property type="protein sequence ID" value="MEC5387968.1"/>
    <property type="molecule type" value="Genomic_DNA"/>
</dbReference>
<dbReference type="InterPro" id="IPR011335">
    <property type="entry name" value="Restrct_endonuc-II-like"/>
</dbReference>
<name>A0ABU6K847_9RHOO</name>
<dbReference type="RefSeq" id="WP_327600940.1">
    <property type="nucleotide sequence ID" value="NZ_JAYXHS010000004.1"/>
</dbReference>
<dbReference type="InterPro" id="IPR038726">
    <property type="entry name" value="PDDEXK_AddAB-type"/>
</dbReference>
<dbReference type="InterPro" id="IPR027417">
    <property type="entry name" value="P-loop_NTPase"/>
</dbReference>
<evidence type="ECO:0000313" key="3">
    <source>
        <dbReference type="Proteomes" id="UP001331561"/>
    </source>
</evidence>
<evidence type="ECO:0000259" key="1">
    <source>
        <dbReference type="Pfam" id="PF12705"/>
    </source>
</evidence>
<organism evidence="2 3">
    <name type="scientific">Uliginosibacterium silvisoli</name>
    <dbReference type="NCBI Taxonomy" id="3114758"/>
    <lineage>
        <taxon>Bacteria</taxon>
        <taxon>Pseudomonadati</taxon>
        <taxon>Pseudomonadota</taxon>
        <taxon>Betaproteobacteria</taxon>
        <taxon>Rhodocyclales</taxon>
        <taxon>Zoogloeaceae</taxon>
        <taxon>Uliginosibacterium</taxon>
    </lineage>
</organism>
<protein>
    <submittedName>
        <fullName evidence="2">PD-(D/E)XK nuclease family protein</fullName>
    </submittedName>
</protein>
<dbReference type="Gene3D" id="3.90.320.10">
    <property type="match status" value="1"/>
</dbReference>